<dbReference type="GeneID" id="63681065"/>
<dbReference type="OrthoDB" id="5424149at2759"/>
<accession>A0A0C2IMH0</accession>
<feature type="region of interest" description="Disordered" evidence="1">
    <location>
        <begin position="141"/>
        <end position="160"/>
    </location>
</feature>
<evidence type="ECO:0000313" key="3">
    <source>
        <dbReference type="Proteomes" id="UP000031575"/>
    </source>
</evidence>
<organism evidence="2 3">
    <name type="scientific">Sporothrix brasiliensis 5110</name>
    <dbReference type="NCBI Taxonomy" id="1398154"/>
    <lineage>
        <taxon>Eukaryota</taxon>
        <taxon>Fungi</taxon>
        <taxon>Dikarya</taxon>
        <taxon>Ascomycota</taxon>
        <taxon>Pezizomycotina</taxon>
        <taxon>Sordariomycetes</taxon>
        <taxon>Sordariomycetidae</taxon>
        <taxon>Ophiostomatales</taxon>
        <taxon>Ophiostomataceae</taxon>
        <taxon>Sporothrix</taxon>
    </lineage>
</organism>
<reference evidence="2 3" key="1">
    <citation type="journal article" date="2014" name="BMC Genomics">
        <title>Comparative genomics of the major fungal agents of human and animal Sporotrichosis: Sporothrix schenckii and Sporothrix brasiliensis.</title>
        <authorList>
            <person name="Teixeira M.M."/>
            <person name="de Almeida L.G."/>
            <person name="Kubitschek-Barreira P."/>
            <person name="Alves F.L."/>
            <person name="Kioshima E.S."/>
            <person name="Abadio A.K."/>
            <person name="Fernandes L."/>
            <person name="Derengowski L.S."/>
            <person name="Ferreira K.S."/>
            <person name="Souza R.C."/>
            <person name="Ruiz J.C."/>
            <person name="de Andrade N.C."/>
            <person name="Paes H.C."/>
            <person name="Nicola A.M."/>
            <person name="Albuquerque P."/>
            <person name="Gerber A.L."/>
            <person name="Martins V.P."/>
            <person name="Peconick L.D."/>
            <person name="Neto A.V."/>
            <person name="Chaucanez C.B."/>
            <person name="Silva P.A."/>
            <person name="Cunha O.L."/>
            <person name="de Oliveira F.F."/>
            <person name="dos Santos T.C."/>
            <person name="Barros A.L."/>
            <person name="Soares M.A."/>
            <person name="de Oliveira L.M."/>
            <person name="Marini M.M."/>
            <person name="Villalobos-Duno H."/>
            <person name="Cunha M.M."/>
            <person name="de Hoog S."/>
            <person name="da Silveira J.F."/>
            <person name="Henrissat B."/>
            <person name="Nino-Vega G.A."/>
            <person name="Cisalpino P.S."/>
            <person name="Mora-Montes H.M."/>
            <person name="Almeida S.R."/>
            <person name="Stajich J.E."/>
            <person name="Lopes-Bezerra L.M."/>
            <person name="Vasconcelos A.T."/>
            <person name="Felipe M.S."/>
        </authorList>
    </citation>
    <scope>NUCLEOTIDE SEQUENCE [LARGE SCALE GENOMIC DNA]</scope>
    <source>
        <strain evidence="2 3">5110</strain>
    </source>
</reference>
<name>A0A0C2IMH0_9PEZI</name>
<keyword evidence="3" id="KW-1185">Reference proteome</keyword>
<dbReference type="RefSeq" id="XP_040616230.1">
    <property type="nucleotide sequence ID" value="XM_040766144.1"/>
</dbReference>
<dbReference type="Proteomes" id="UP000031575">
    <property type="component" value="Unassembled WGS sequence"/>
</dbReference>
<dbReference type="VEuPathDB" id="FungiDB:SPBR_07890"/>
<dbReference type="AlphaFoldDB" id="A0A0C2IMH0"/>
<evidence type="ECO:0000256" key="1">
    <source>
        <dbReference type="SAM" id="MobiDB-lite"/>
    </source>
</evidence>
<proteinExistence type="predicted"/>
<dbReference type="EMBL" id="AWTV01000009">
    <property type="protein sequence ID" value="KIH88220.1"/>
    <property type="molecule type" value="Genomic_DNA"/>
</dbReference>
<comment type="caution">
    <text evidence="2">The sequence shown here is derived from an EMBL/GenBank/DDBJ whole genome shotgun (WGS) entry which is preliminary data.</text>
</comment>
<sequence length="160" mass="17288">MVIETSGKLLKGYDDKGYSRAFNRLFTKAPANAGYNDGLSAPQPDFVEGLEKQEFRPFQAADYIPGATLYKDDPRSITLPMIAGEWKGPAGDMRETRVQSAYDGAALVHARNQALAYMGGSDPPGHAEVTTFTADGTNLNLTDGDVSGTPKTMRRLSPKN</sequence>
<dbReference type="HOGENOM" id="CLU_1653263_0_0_1"/>
<evidence type="ECO:0000313" key="2">
    <source>
        <dbReference type="EMBL" id="KIH88220.1"/>
    </source>
</evidence>
<protein>
    <submittedName>
        <fullName evidence="2">Uncharacterized protein</fullName>
    </submittedName>
</protein>
<gene>
    <name evidence="2" type="ORF">SPBR_07890</name>
</gene>